<accession>A0A645C213</accession>
<name>A0A645C213_9ZZZZ</name>
<sequence>MEGNLFKSQLACKRLRPERLRIIVDFHRQIEILEDAIKKCHRADHINLDVQQGIDWSVHPAQERHHDGNIPDCQIRVAVFNNENSADQIDQHRTDVREDVDHDPEPFARHTFLDVQANHLFVGFLIAVELVVFRDEQFRKQLPADTERLVQDLVDVVIVLP</sequence>
<organism evidence="1">
    <name type="scientific">bioreactor metagenome</name>
    <dbReference type="NCBI Taxonomy" id="1076179"/>
    <lineage>
        <taxon>unclassified sequences</taxon>
        <taxon>metagenomes</taxon>
        <taxon>ecological metagenomes</taxon>
    </lineage>
</organism>
<proteinExistence type="predicted"/>
<dbReference type="EMBL" id="VSSQ01022018">
    <property type="protein sequence ID" value="MPM68014.1"/>
    <property type="molecule type" value="Genomic_DNA"/>
</dbReference>
<evidence type="ECO:0000313" key="1">
    <source>
        <dbReference type="EMBL" id="MPM68014.1"/>
    </source>
</evidence>
<comment type="caution">
    <text evidence="1">The sequence shown here is derived from an EMBL/GenBank/DDBJ whole genome shotgun (WGS) entry which is preliminary data.</text>
</comment>
<protein>
    <submittedName>
        <fullName evidence="1">Uncharacterized protein</fullName>
    </submittedName>
</protein>
<gene>
    <name evidence="1" type="ORF">SDC9_114940</name>
</gene>
<dbReference type="AlphaFoldDB" id="A0A645C213"/>
<reference evidence="1" key="1">
    <citation type="submission" date="2019-08" db="EMBL/GenBank/DDBJ databases">
        <authorList>
            <person name="Kucharzyk K."/>
            <person name="Murdoch R.W."/>
            <person name="Higgins S."/>
            <person name="Loffler F."/>
        </authorList>
    </citation>
    <scope>NUCLEOTIDE SEQUENCE</scope>
</reference>